<accession>A0A9D9N864</accession>
<keyword evidence="3" id="KW-1133">Transmembrane helix</keyword>
<dbReference type="Pfam" id="PF14278">
    <property type="entry name" value="TetR_C_8"/>
    <property type="match status" value="1"/>
</dbReference>
<name>A0A9D9N864_9FIRM</name>
<sequence>MKANKNNRSVQRTKQLLKSSLIELLQTTSITKISVTKLTKLANINRGTFYLHYDDIYCLLDDLENDMIQDVISILHDHPPVNSEFTIFLLLYNVFEYIQKNSDICKTLLQTDNHNTFLQKMKNVVQEECFSAWDILFHQQSKSFYPAYYAFIVSGCIGLIEYWFEQGMQETPAEMAQIAETIILNGQQILQ</sequence>
<feature type="DNA-binding region" description="H-T-H motif" evidence="2">
    <location>
        <begin position="34"/>
        <end position="53"/>
    </location>
</feature>
<dbReference type="InterPro" id="IPR001647">
    <property type="entry name" value="HTH_TetR"/>
</dbReference>
<comment type="caution">
    <text evidence="5">The sequence shown here is derived from an EMBL/GenBank/DDBJ whole genome shotgun (WGS) entry which is preliminary data.</text>
</comment>
<dbReference type="InterPro" id="IPR009057">
    <property type="entry name" value="Homeodomain-like_sf"/>
</dbReference>
<dbReference type="PANTHER" id="PTHR43479:SF7">
    <property type="entry name" value="TETR-FAMILY TRANSCRIPTIONAL REGULATOR"/>
    <property type="match status" value="1"/>
</dbReference>
<evidence type="ECO:0000313" key="6">
    <source>
        <dbReference type="Proteomes" id="UP000823618"/>
    </source>
</evidence>
<reference evidence="5" key="2">
    <citation type="journal article" date="2021" name="PeerJ">
        <title>Extensive microbial diversity within the chicken gut microbiome revealed by metagenomics and culture.</title>
        <authorList>
            <person name="Gilroy R."/>
            <person name="Ravi A."/>
            <person name="Getino M."/>
            <person name="Pursley I."/>
            <person name="Horton D.L."/>
            <person name="Alikhan N.F."/>
            <person name="Baker D."/>
            <person name="Gharbi K."/>
            <person name="Hall N."/>
            <person name="Watson M."/>
            <person name="Adriaenssens E.M."/>
            <person name="Foster-Nyarko E."/>
            <person name="Jarju S."/>
            <person name="Secka A."/>
            <person name="Antonio M."/>
            <person name="Oren A."/>
            <person name="Chaudhuri R.R."/>
            <person name="La Ragione R."/>
            <person name="Hildebrand F."/>
            <person name="Pallen M.J."/>
        </authorList>
    </citation>
    <scope>NUCLEOTIDE SEQUENCE</scope>
    <source>
        <strain evidence="5">E3-2379</strain>
    </source>
</reference>
<evidence type="ECO:0000313" key="5">
    <source>
        <dbReference type="EMBL" id="MBO8463996.1"/>
    </source>
</evidence>
<dbReference type="EMBL" id="JADIML010000243">
    <property type="protein sequence ID" value="MBO8463996.1"/>
    <property type="molecule type" value="Genomic_DNA"/>
</dbReference>
<keyword evidence="3" id="KW-0472">Membrane</keyword>
<dbReference type="InterPro" id="IPR039532">
    <property type="entry name" value="TetR_C_Firmicutes"/>
</dbReference>
<keyword evidence="3" id="KW-0812">Transmembrane</keyword>
<reference evidence="5" key="1">
    <citation type="submission" date="2020-10" db="EMBL/GenBank/DDBJ databases">
        <authorList>
            <person name="Gilroy R."/>
        </authorList>
    </citation>
    <scope>NUCLEOTIDE SEQUENCE</scope>
    <source>
        <strain evidence="5">E3-2379</strain>
    </source>
</reference>
<organism evidence="5 6">
    <name type="scientific">Candidatus Scybalomonas excrementavium</name>
    <dbReference type="NCBI Taxonomy" id="2840943"/>
    <lineage>
        <taxon>Bacteria</taxon>
        <taxon>Bacillati</taxon>
        <taxon>Bacillota</taxon>
        <taxon>Clostridia</taxon>
        <taxon>Lachnospirales</taxon>
        <taxon>Lachnospiraceae</taxon>
        <taxon>Lachnospiraceae incertae sedis</taxon>
        <taxon>Candidatus Scybalomonas</taxon>
    </lineage>
</organism>
<dbReference type="PROSITE" id="PS50977">
    <property type="entry name" value="HTH_TETR_2"/>
    <property type="match status" value="1"/>
</dbReference>
<evidence type="ECO:0000256" key="3">
    <source>
        <dbReference type="SAM" id="Phobius"/>
    </source>
</evidence>
<protein>
    <submittedName>
        <fullName evidence="5">TetR/AcrR family transcriptional regulator</fullName>
    </submittedName>
</protein>
<dbReference type="GO" id="GO:0003677">
    <property type="term" value="F:DNA binding"/>
    <property type="evidence" value="ECO:0007669"/>
    <property type="project" value="UniProtKB-UniRule"/>
</dbReference>
<gene>
    <name evidence="5" type="ORF">IAC13_08705</name>
</gene>
<dbReference type="Proteomes" id="UP000823618">
    <property type="component" value="Unassembled WGS sequence"/>
</dbReference>
<dbReference type="InterPro" id="IPR050624">
    <property type="entry name" value="HTH-type_Tx_Regulator"/>
</dbReference>
<feature type="domain" description="HTH tetR-type" evidence="4">
    <location>
        <begin position="11"/>
        <end position="71"/>
    </location>
</feature>
<keyword evidence="1 2" id="KW-0238">DNA-binding</keyword>
<proteinExistence type="predicted"/>
<evidence type="ECO:0000259" key="4">
    <source>
        <dbReference type="PROSITE" id="PS50977"/>
    </source>
</evidence>
<dbReference type="SUPFAM" id="SSF46689">
    <property type="entry name" value="Homeodomain-like"/>
    <property type="match status" value="1"/>
</dbReference>
<dbReference type="PANTHER" id="PTHR43479">
    <property type="entry name" value="ACREF/ENVCD OPERON REPRESSOR-RELATED"/>
    <property type="match status" value="1"/>
</dbReference>
<evidence type="ECO:0000256" key="2">
    <source>
        <dbReference type="PROSITE-ProRule" id="PRU00335"/>
    </source>
</evidence>
<dbReference type="AlphaFoldDB" id="A0A9D9N864"/>
<dbReference type="Gene3D" id="1.10.357.10">
    <property type="entry name" value="Tetracycline Repressor, domain 2"/>
    <property type="match status" value="1"/>
</dbReference>
<feature type="transmembrane region" description="Helical" evidence="3">
    <location>
        <begin position="147"/>
        <end position="164"/>
    </location>
</feature>
<evidence type="ECO:0000256" key="1">
    <source>
        <dbReference type="ARBA" id="ARBA00023125"/>
    </source>
</evidence>